<evidence type="ECO:0000313" key="2">
    <source>
        <dbReference type="Proteomes" id="UP000316852"/>
    </source>
</evidence>
<protein>
    <submittedName>
        <fullName evidence="1">Uncharacterized protein</fullName>
    </submittedName>
</protein>
<reference evidence="1 2" key="1">
    <citation type="journal article" date="2019" name="Nat. Microbiol.">
        <title>Mediterranean grassland soil C-N compound turnover is dependent on rainfall and depth, and is mediated by genomically divergent microorganisms.</title>
        <authorList>
            <person name="Diamond S."/>
            <person name="Andeer P.F."/>
            <person name="Li Z."/>
            <person name="Crits-Christoph A."/>
            <person name="Burstein D."/>
            <person name="Anantharaman K."/>
            <person name="Lane K.R."/>
            <person name="Thomas B.C."/>
            <person name="Pan C."/>
            <person name="Northen T.R."/>
            <person name="Banfield J.F."/>
        </authorList>
    </citation>
    <scope>NUCLEOTIDE SEQUENCE [LARGE SCALE GENOMIC DNA]</scope>
    <source>
        <strain evidence="1">WS_6</strain>
    </source>
</reference>
<sequence>MLGNLATAYQHRDPAAYDTLFDLNYTGMTIDQSNPDSVKSYNFTKADEVEHIWGLYRSTAVVQLELTPRLIRYTDLGDPPGWTVIQNPIDKLLISDNPDSYTITRDKETIEFHFKPKTPDPSSPTDTTWTIGRWTEIR</sequence>
<dbReference type="Proteomes" id="UP000316852">
    <property type="component" value="Unassembled WGS sequence"/>
</dbReference>
<accession>A0A538T014</accession>
<comment type="caution">
    <text evidence="1">The sequence shown here is derived from an EMBL/GenBank/DDBJ whole genome shotgun (WGS) entry which is preliminary data.</text>
</comment>
<dbReference type="AlphaFoldDB" id="A0A538T014"/>
<evidence type="ECO:0000313" key="1">
    <source>
        <dbReference type="EMBL" id="TMQ56987.1"/>
    </source>
</evidence>
<name>A0A538T014_UNCEI</name>
<organism evidence="1 2">
    <name type="scientific">Eiseniibacteriota bacterium</name>
    <dbReference type="NCBI Taxonomy" id="2212470"/>
    <lineage>
        <taxon>Bacteria</taxon>
        <taxon>Candidatus Eiseniibacteriota</taxon>
    </lineage>
</organism>
<dbReference type="EMBL" id="VBOW01000071">
    <property type="protein sequence ID" value="TMQ56987.1"/>
    <property type="molecule type" value="Genomic_DNA"/>
</dbReference>
<proteinExistence type="predicted"/>
<gene>
    <name evidence="1" type="ORF">E6K76_11775</name>
</gene>